<proteinExistence type="predicted"/>
<organism evidence="2 3">
    <name type="scientific">Ameca splendens</name>
    <dbReference type="NCBI Taxonomy" id="208324"/>
    <lineage>
        <taxon>Eukaryota</taxon>
        <taxon>Metazoa</taxon>
        <taxon>Chordata</taxon>
        <taxon>Craniata</taxon>
        <taxon>Vertebrata</taxon>
        <taxon>Euteleostomi</taxon>
        <taxon>Actinopterygii</taxon>
        <taxon>Neopterygii</taxon>
        <taxon>Teleostei</taxon>
        <taxon>Neoteleostei</taxon>
        <taxon>Acanthomorphata</taxon>
        <taxon>Ovalentaria</taxon>
        <taxon>Atherinomorphae</taxon>
        <taxon>Cyprinodontiformes</taxon>
        <taxon>Goodeidae</taxon>
        <taxon>Ameca</taxon>
    </lineage>
</organism>
<feature type="compositionally biased region" description="Basic and acidic residues" evidence="1">
    <location>
        <begin position="130"/>
        <end position="148"/>
    </location>
</feature>
<dbReference type="Proteomes" id="UP001469553">
    <property type="component" value="Unassembled WGS sequence"/>
</dbReference>
<feature type="compositionally biased region" description="Polar residues" evidence="1">
    <location>
        <begin position="63"/>
        <end position="77"/>
    </location>
</feature>
<feature type="compositionally biased region" description="Basic and acidic residues" evidence="1">
    <location>
        <begin position="105"/>
        <end position="115"/>
    </location>
</feature>
<keyword evidence="3" id="KW-1185">Reference proteome</keyword>
<dbReference type="PANTHER" id="PTHR16484:SF4">
    <property type="entry name" value="PARTITIONING DEFECTIVE 3 HOMOLOG B"/>
    <property type="match status" value="1"/>
</dbReference>
<feature type="compositionally biased region" description="Basic and acidic residues" evidence="1">
    <location>
        <begin position="302"/>
        <end position="312"/>
    </location>
</feature>
<sequence>MKSSSLESLQTAVSEAQQSRRQAEVPFHRPRPHVVRGRACNQSFRNAIDKSYDGPSEDDDMSDCSSGHETPASTSSRQDLDADDGKKKKKTKGKKKEKKSKGKKKAEVSVDDPEKKSKKKGFGLLRFGKKKEDKSKDPAKGSKNRLEALSEEELDKIPYSRDGYEPRYAENRSGYTTPDQASLPEMEDDESDPNYARINNFRQAPSPLSLSRTPSPAMPRGGQIQPQASLEDIDGLYAKVNKSIPAPVSQNQQQAQPDSNQRIQGLRREYQQARVAPGYEELEAARRRVLEHDPNRTAPRGADSRPRQRYEDSDLDYNSQPR</sequence>
<evidence type="ECO:0000313" key="3">
    <source>
        <dbReference type="Proteomes" id="UP001469553"/>
    </source>
</evidence>
<comment type="caution">
    <text evidence="2">The sequence shown here is derived from an EMBL/GenBank/DDBJ whole genome shotgun (WGS) entry which is preliminary data.</text>
</comment>
<feature type="compositionally biased region" description="Basic residues" evidence="1">
    <location>
        <begin position="87"/>
        <end position="104"/>
    </location>
</feature>
<evidence type="ECO:0000256" key="1">
    <source>
        <dbReference type="SAM" id="MobiDB-lite"/>
    </source>
</evidence>
<feature type="region of interest" description="Disordered" evidence="1">
    <location>
        <begin position="1"/>
        <end position="322"/>
    </location>
</feature>
<evidence type="ECO:0000313" key="2">
    <source>
        <dbReference type="EMBL" id="MEQ2286302.1"/>
    </source>
</evidence>
<dbReference type="PANTHER" id="PTHR16484">
    <property type="entry name" value="PARTITIONING DEFECTIVE 3 RELATED"/>
    <property type="match status" value="1"/>
</dbReference>
<protein>
    <submittedName>
        <fullName evidence="2">Uncharacterized protein</fullName>
    </submittedName>
</protein>
<feature type="compositionally biased region" description="Low complexity" evidence="1">
    <location>
        <begin position="205"/>
        <end position="215"/>
    </location>
</feature>
<feature type="compositionally biased region" description="Polar residues" evidence="1">
    <location>
        <begin position="1"/>
        <end position="20"/>
    </location>
</feature>
<feature type="compositionally biased region" description="Basic and acidic residues" evidence="1">
    <location>
        <begin position="283"/>
        <end position="295"/>
    </location>
</feature>
<dbReference type="EMBL" id="JAHRIP010018844">
    <property type="protein sequence ID" value="MEQ2286302.1"/>
    <property type="molecule type" value="Genomic_DNA"/>
</dbReference>
<feature type="compositionally biased region" description="Low complexity" evidence="1">
    <location>
        <begin position="246"/>
        <end position="261"/>
    </location>
</feature>
<dbReference type="InterPro" id="IPR052213">
    <property type="entry name" value="PAR3"/>
</dbReference>
<accession>A0ABV0XXR7</accession>
<feature type="compositionally biased region" description="Basic and acidic residues" evidence="1">
    <location>
        <begin position="155"/>
        <end position="170"/>
    </location>
</feature>
<reference evidence="2 3" key="1">
    <citation type="submission" date="2021-06" db="EMBL/GenBank/DDBJ databases">
        <authorList>
            <person name="Palmer J.M."/>
        </authorList>
    </citation>
    <scope>NUCLEOTIDE SEQUENCE [LARGE SCALE GENOMIC DNA]</scope>
    <source>
        <strain evidence="2 3">AS_MEX2019</strain>
        <tissue evidence="2">Muscle</tissue>
    </source>
</reference>
<gene>
    <name evidence="2" type="ORF">AMECASPLE_001095</name>
</gene>
<name>A0ABV0XXR7_9TELE</name>